<name>A0A6S6UGT5_9BACT</name>
<protein>
    <recommendedName>
        <fullName evidence="4">Disease resistance R13L4/SHOC-2-like LRR domain-containing protein</fullName>
    </recommendedName>
</protein>
<evidence type="ECO:0000256" key="2">
    <source>
        <dbReference type="ARBA" id="ARBA00022737"/>
    </source>
</evidence>
<dbReference type="PANTHER" id="PTHR16083:SF65">
    <property type="entry name" value="DISEASE RESISTANCE PROTEIN RPP8-LIKE"/>
    <property type="match status" value="1"/>
</dbReference>
<feature type="coiled-coil region" evidence="3">
    <location>
        <begin position="68"/>
        <end position="116"/>
    </location>
</feature>
<dbReference type="Gene3D" id="3.80.10.10">
    <property type="entry name" value="Ribonuclease Inhibitor"/>
    <property type="match status" value="1"/>
</dbReference>
<dbReference type="InterPro" id="IPR032675">
    <property type="entry name" value="LRR_dom_sf"/>
</dbReference>
<dbReference type="PROSITE" id="PS51450">
    <property type="entry name" value="LRR"/>
    <property type="match status" value="2"/>
</dbReference>
<evidence type="ECO:0000259" key="4">
    <source>
        <dbReference type="Pfam" id="PF23598"/>
    </source>
</evidence>
<dbReference type="AlphaFoldDB" id="A0A6S6UGT5"/>
<feature type="coiled-coil region" evidence="3">
    <location>
        <begin position="233"/>
        <end position="260"/>
    </location>
</feature>
<proteinExistence type="predicted"/>
<reference evidence="5" key="1">
    <citation type="submission" date="2020-01" db="EMBL/GenBank/DDBJ databases">
        <authorList>
            <person name="Meier V. D."/>
            <person name="Meier V D."/>
        </authorList>
    </citation>
    <scope>NUCLEOTIDE SEQUENCE</scope>
    <source>
        <strain evidence="5">HLG_WM_MAG_01</strain>
    </source>
</reference>
<dbReference type="PANTHER" id="PTHR16083">
    <property type="entry name" value="LEUCINE RICH REPEAT CONTAINING PROTEIN"/>
    <property type="match status" value="1"/>
</dbReference>
<dbReference type="SUPFAM" id="SSF52058">
    <property type="entry name" value="L domain-like"/>
    <property type="match status" value="1"/>
</dbReference>
<evidence type="ECO:0000313" key="5">
    <source>
        <dbReference type="EMBL" id="CAA6827622.1"/>
    </source>
</evidence>
<keyword evidence="2" id="KW-0677">Repeat</keyword>
<dbReference type="InterPro" id="IPR055414">
    <property type="entry name" value="LRR_R13L4/SHOC2-like"/>
</dbReference>
<evidence type="ECO:0000256" key="3">
    <source>
        <dbReference type="SAM" id="Coils"/>
    </source>
</evidence>
<keyword evidence="3" id="KW-0175">Coiled coil</keyword>
<gene>
    <name evidence="5" type="ORF">HELGO_WM63353</name>
</gene>
<sequence>MKVIIFSLSLLILISIEIKAQSCKNLCPSYLELIKLVEKKGDENAQTKLNYYRAAIVAAKDCNCPVLEGNANKKIDELFKKIEAEKEKAQALSRTILKQKNKIDIALGEAEEANEKNLKIINAMEFYDGKYALAFKDNNYGFIDKDGNPNPNISFEYKKGEPFDRITGFAEMEDRKNIKYLIDTSGNKYRLINISEGLKYKDGRKINLSTDDLRYFENKLVTNKSEKIIFDELKQKLETLNQIEDNIKLVNQELINTLNKTEDRLALDLSEMKKKDILNILKNILKENLIKDKVELLFLNNTYDLDTLPDLILEFKNLRELDLSWTNAFALPLSLGQLDKLVRLDIYGSQIGSIPETIDKLKNLKILVLSESLGSEGLPNPNRIFGLKNLEYLDLSGTELESIPETIGQLTKLKSLSLPNSLKILPNSIGGLKNLEYLDLSSTELESIPETIGQLTKLKSLSLPNSLKILPNSIGGLKNLEGLFFEDRRFEYSQLESIPETIGQLTKLKSLSLPNSLKILPNIFLLENLEGLYIRDNPDIQIYDINKLKKLKNFSYTLYKDNPINKAKLKALQKELPNCNFDITNEQGISINLSESNN</sequence>
<feature type="domain" description="Disease resistance R13L4/SHOC-2-like LRR" evidence="4">
    <location>
        <begin position="421"/>
        <end position="483"/>
    </location>
</feature>
<accession>A0A6S6UGT5</accession>
<keyword evidence="1" id="KW-0433">Leucine-rich repeat</keyword>
<dbReference type="Pfam" id="PF23598">
    <property type="entry name" value="LRR_14"/>
    <property type="match status" value="1"/>
</dbReference>
<dbReference type="EMBL" id="CACVAS010000155">
    <property type="protein sequence ID" value="CAA6827622.1"/>
    <property type="molecule type" value="Genomic_DNA"/>
</dbReference>
<dbReference type="InterPro" id="IPR003591">
    <property type="entry name" value="Leu-rich_rpt_typical-subtyp"/>
</dbReference>
<dbReference type="SMART" id="SM00369">
    <property type="entry name" value="LRR_TYP"/>
    <property type="match status" value="3"/>
</dbReference>
<dbReference type="InterPro" id="IPR001611">
    <property type="entry name" value="Leu-rich_rpt"/>
</dbReference>
<organism evidence="5">
    <name type="scientific">uncultured Sulfurovum sp</name>
    <dbReference type="NCBI Taxonomy" id="269237"/>
    <lineage>
        <taxon>Bacteria</taxon>
        <taxon>Pseudomonadati</taxon>
        <taxon>Campylobacterota</taxon>
        <taxon>Epsilonproteobacteria</taxon>
        <taxon>Campylobacterales</taxon>
        <taxon>Sulfurovaceae</taxon>
        <taxon>Sulfurovum</taxon>
        <taxon>environmental samples</taxon>
    </lineage>
</organism>
<evidence type="ECO:0000256" key="1">
    <source>
        <dbReference type="ARBA" id="ARBA00022614"/>
    </source>
</evidence>